<dbReference type="AlphaFoldDB" id="A0A1J4JRC5"/>
<gene>
    <name evidence="1" type="ORF">TRFO_31495</name>
</gene>
<keyword evidence="2" id="KW-1185">Reference proteome</keyword>
<dbReference type="VEuPathDB" id="TrichDB:TRFO_31495"/>
<organism evidence="1 2">
    <name type="scientific">Tritrichomonas foetus</name>
    <dbReference type="NCBI Taxonomy" id="1144522"/>
    <lineage>
        <taxon>Eukaryota</taxon>
        <taxon>Metamonada</taxon>
        <taxon>Parabasalia</taxon>
        <taxon>Tritrichomonadida</taxon>
        <taxon>Tritrichomonadidae</taxon>
        <taxon>Tritrichomonas</taxon>
    </lineage>
</organism>
<protein>
    <submittedName>
        <fullName evidence="1">Uncharacterized protein</fullName>
    </submittedName>
</protein>
<dbReference type="Proteomes" id="UP000179807">
    <property type="component" value="Unassembled WGS sequence"/>
</dbReference>
<sequence>MPQIKSFMTSFENMYKRLIQSGAKLSNSNLPKEFMDKINTRQNTSDHFVMPDPIIHVPEFEEWEMNAFAMTHNDKFLNSPISNTLIEEFSDDEENFYYPKEAKVNNKAPGDIRSPTIIDEKEEITMIPILEIDDESIGS</sequence>
<dbReference type="EMBL" id="MLAK01000902">
    <property type="protein sequence ID" value="OHT01657.1"/>
    <property type="molecule type" value="Genomic_DNA"/>
</dbReference>
<evidence type="ECO:0000313" key="2">
    <source>
        <dbReference type="Proteomes" id="UP000179807"/>
    </source>
</evidence>
<reference evidence="1" key="1">
    <citation type="submission" date="2016-10" db="EMBL/GenBank/DDBJ databases">
        <authorList>
            <person name="Benchimol M."/>
            <person name="Almeida L.G."/>
            <person name="Vasconcelos A.T."/>
            <person name="Perreira-Neves A."/>
            <person name="Rosa I.A."/>
            <person name="Tasca T."/>
            <person name="Bogo M.R."/>
            <person name="de Souza W."/>
        </authorList>
    </citation>
    <scope>NUCLEOTIDE SEQUENCE [LARGE SCALE GENOMIC DNA]</scope>
    <source>
        <strain evidence="1">K</strain>
    </source>
</reference>
<dbReference type="GeneID" id="94842668"/>
<name>A0A1J4JRC5_9EUKA</name>
<evidence type="ECO:0000313" key="1">
    <source>
        <dbReference type="EMBL" id="OHT01657.1"/>
    </source>
</evidence>
<proteinExistence type="predicted"/>
<accession>A0A1J4JRC5</accession>
<comment type="caution">
    <text evidence="1">The sequence shown here is derived from an EMBL/GenBank/DDBJ whole genome shotgun (WGS) entry which is preliminary data.</text>
</comment>
<dbReference type="RefSeq" id="XP_068354793.1">
    <property type="nucleotide sequence ID" value="XM_068507964.1"/>
</dbReference>